<evidence type="ECO:0000313" key="4">
    <source>
        <dbReference type="Proteomes" id="UP000324748"/>
    </source>
</evidence>
<organism evidence="2 4">
    <name type="scientific">Puccinia graminis f. sp. tritici</name>
    <dbReference type="NCBI Taxonomy" id="56615"/>
    <lineage>
        <taxon>Eukaryota</taxon>
        <taxon>Fungi</taxon>
        <taxon>Dikarya</taxon>
        <taxon>Basidiomycota</taxon>
        <taxon>Pucciniomycotina</taxon>
        <taxon>Pucciniomycetes</taxon>
        <taxon>Pucciniales</taxon>
        <taxon>Pucciniaceae</taxon>
        <taxon>Puccinia</taxon>
    </lineage>
</organism>
<keyword evidence="2" id="KW-0067">ATP-binding</keyword>
<gene>
    <name evidence="2" type="primary">SGS1_61</name>
    <name evidence="3" type="synonym">SGS1_45</name>
    <name evidence="2" type="ORF">PGT21_020520</name>
    <name evidence="3" type="ORF">PGTUg99_009667</name>
</gene>
<name>A0A5B0NAN8_PUCGR</name>
<evidence type="ECO:0000313" key="2">
    <source>
        <dbReference type="EMBL" id="KAA1085816.1"/>
    </source>
</evidence>
<evidence type="ECO:0000313" key="5">
    <source>
        <dbReference type="Proteomes" id="UP000325313"/>
    </source>
</evidence>
<keyword evidence="4" id="KW-1185">Reference proteome</keyword>
<protein>
    <submittedName>
        <fullName evidence="2">ATP-dependent DNA helicase sgs1</fullName>
    </submittedName>
</protein>
<proteinExistence type="predicted"/>
<reference evidence="4 5" key="1">
    <citation type="submission" date="2019-05" db="EMBL/GenBank/DDBJ databases">
        <title>Emergence of the Ug99 lineage of the wheat stem rust pathogen through somatic hybridization.</title>
        <authorList>
            <person name="Li F."/>
            <person name="Upadhyaya N.M."/>
            <person name="Sperschneider J."/>
            <person name="Matny O."/>
            <person name="Nguyen-Phuc H."/>
            <person name="Mago R."/>
            <person name="Raley C."/>
            <person name="Miller M.E."/>
            <person name="Silverstein K.A.T."/>
            <person name="Henningsen E."/>
            <person name="Hirsch C.D."/>
            <person name="Visser B."/>
            <person name="Pretorius Z.A."/>
            <person name="Steffenson B.J."/>
            <person name="Schwessinger B."/>
            <person name="Dodds P.N."/>
            <person name="Figueroa M."/>
        </authorList>
    </citation>
    <scope>NUCLEOTIDE SEQUENCE [LARGE SCALE GENOMIC DNA]</scope>
    <source>
        <strain evidence="2">21-0</strain>
        <strain evidence="3 5">Ug99</strain>
    </source>
</reference>
<dbReference type="EMBL" id="VDEP01000282">
    <property type="protein sequence ID" value="KAA1112144.1"/>
    <property type="molecule type" value="Genomic_DNA"/>
</dbReference>
<keyword evidence="2" id="KW-0547">Nucleotide-binding</keyword>
<dbReference type="Proteomes" id="UP000325313">
    <property type="component" value="Unassembled WGS sequence"/>
</dbReference>
<dbReference type="Proteomes" id="UP000324748">
    <property type="component" value="Unassembled WGS sequence"/>
</dbReference>
<comment type="caution">
    <text evidence="2">The sequence shown here is derived from an EMBL/GenBank/DDBJ whole genome shotgun (WGS) entry which is preliminary data.</text>
</comment>
<dbReference type="EMBL" id="VSWC01000106">
    <property type="protein sequence ID" value="KAA1085816.1"/>
    <property type="molecule type" value="Genomic_DNA"/>
</dbReference>
<keyword evidence="2" id="KW-0347">Helicase</keyword>
<accession>A0A5B0NAN8</accession>
<evidence type="ECO:0000313" key="3">
    <source>
        <dbReference type="EMBL" id="KAA1112144.1"/>
    </source>
</evidence>
<dbReference type="AlphaFoldDB" id="A0A5B0NAN8"/>
<evidence type="ECO:0000256" key="1">
    <source>
        <dbReference type="SAM" id="MobiDB-lite"/>
    </source>
</evidence>
<feature type="region of interest" description="Disordered" evidence="1">
    <location>
        <begin position="1"/>
        <end position="43"/>
    </location>
</feature>
<dbReference type="GO" id="GO:0004386">
    <property type="term" value="F:helicase activity"/>
    <property type="evidence" value="ECO:0007669"/>
    <property type="project" value="UniProtKB-KW"/>
</dbReference>
<keyword evidence="2" id="KW-0378">Hydrolase</keyword>
<sequence>MSVDPTAEETVLPFENESHCEDNPLPGSNSSLVGDTTEDQDSLSFGDITEDLLPFEEISDCRPDTPLEKSGQAIKNKAGQLTLGKDTLNMSREKSIEMLKQRSKMVYGGQEPNS</sequence>